<evidence type="ECO:0000256" key="4">
    <source>
        <dbReference type="ARBA" id="ARBA00022450"/>
    </source>
</evidence>
<dbReference type="Gene3D" id="1.10.1240.100">
    <property type="match status" value="1"/>
</dbReference>
<dbReference type="InterPro" id="IPR049900">
    <property type="entry name" value="PKS_mFAS_DH"/>
</dbReference>
<dbReference type="InterPro" id="IPR020807">
    <property type="entry name" value="PKS_DH"/>
</dbReference>
<dbReference type="InterPro" id="IPR014031">
    <property type="entry name" value="Ketoacyl_synth_C"/>
</dbReference>
<dbReference type="SMART" id="SM00826">
    <property type="entry name" value="PKS_DH"/>
    <property type="match status" value="1"/>
</dbReference>
<dbReference type="InterPro" id="IPR016039">
    <property type="entry name" value="Thiolase-like"/>
</dbReference>
<dbReference type="Pfam" id="PF14765">
    <property type="entry name" value="PS-DH"/>
    <property type="match status" value="1"/>
</dbReference>
<dbReference type="CDD" id="cd00833">
    <property type="entry name" value="PKS"/>
    <property type="match status" value="1"/>
</dbReference>
<dbReference type="Gene3D" id="3.40.47.10">
    <property type="match status" value="1"/>
</dbReference>
<dbReference type="PROSITE" id="PS52004">
    <property type="entry name" value="KS3_2"/>
    <property type="match status" value="1"/>
</dbReference>
<evidence type="ECO:0000256" key="7">
    <source>
        <dbReference type="ARBA" id="ARBA00022857"/>
    </source>
</evidence>
<organism evidence="12 13">
    <name type="scientific">Bacillus velezensis</name>
    <dbReference type="NCBI Taxonomy" id="492670"/>
    <lineage>
        <taxon>Bacteria</taxon>
        <taxon>Bacillati</taxon>
        <taxon>Bacillota</taxon>
        <taxon>Bacilli</taxon>
        <taxon>Bacillales</taxon>
        <taxon>Bacillaceae</taxon>
        <taxon>Bacillus</taxon>
        <taxon>Bacillus amyloliquefaciens group</taxon>
    </lineage>
</organism>
<dbReference type="SMART" id="SM00823">
    <property type="entry name" value="PKS_PP"/>
    <property type="match status" value="1"/>
</dbReference>
<dbReference type="Pfam" id="PF00550">
    <property type="entry name" value="PP-binding"/>
    <property type="match status" value="1"/>
</dbReference>
<dbReference type="PROSITE" id="PS00606">
    <property type="entry name" value="KS3_1"/>
    <property type="match status" value="1"/>
</dbReference>
<dbReference type="Gene3D" id="3.40.50.720">
    <property type="entry name" value="NAD(P)-binding Rossmann-like Domain"/>
    <property type="match status" value="1"/>
</dbReference>
<keyword evidence="5" id="KW-0597">Phosphoprotein</keyword>
<dbReference type="GO" id="GO:0016740">
    <property type="term" value="F:transferase activity"/>
    <property type="evidence" value="ECO:0007669"/>
    <property type="project" value="UniProtKB-KW"/>
</dbReference>
<proteinExistence type="predicted"/>
<dbReference type="Pfam" id="PF22621">
    <property type="entry name" value="CurL-like_PKS_C"/>
    <property type="match status" value="1"/>
</dbReference>
<evidence type="ECO:0000256" key="6">
    <source>
        <dbReference type="ARBA" id="ARBA00022679"/>
    </source>
</evidence>
<evidence type="ECO:0000256" key="1">
    <source>
        <dbReference type="ARBA" id="ARBA00001957"/>
    </source>
</evidence>
<name>A0ABC8D030_BACVE</name>
<dbReference type="PANTHER" id="PTHR43775:SF37">
    <property type="entry name" value="SI:DKEY-61P9.11"/>
    <property type="match status" value="1"/>
</dbReference>
<dbReference type="Proteomes" id="UP000250069">
    <property type="component" value="Chromosome"/>
</dbReference>
<protein>
    <submittedName>
        <fullName evidence="12">SDR family NAD(P)-dependent oxidoreductase</fullName>
    </submittedName>
</protein>
<keyword evidence="4" id="KW-0596">Phosphopantetheine</keyword>
<evidence type="ECO:0000313" key="12">
    <source>
        <dbReference type="EMBL" id="AWX70741.1"/>
    </source>
</evidence>
<dbReference type="InterPro" id="IPR049552">
    <property type="entry name" value="PKS_DH_N"/>
</dbReference>
<dbReference type="InterPro" id="IPR049490">
    <property type="entry name" value="C883_1060-like_KR_N"/>
</dbReference>
<dbReference type="InterPro" id="IPR036736">
    <property type="entry name" value="ACP-like_sf"/>
</dbReference>
<dbReference type="InterPro" id="IPR036291">
    <property type="entry name" value="NAD(P)-bd_dom_sf"/>
</dbReference>
<evidence type="ECO:0000313" key="13">
    <source>
        <dbReference type="Proteomes" id="UP000250069"/>
    </source>
</evidence>
<dbReference type="Gene3D" id="3.10.129.110">
    <property type="entry name" value="Polyketide synthase dehydratase"/>
    <property type="match status" value="1"/>
</dbReference>
<dbReference type="Gene3D" id="1.10.1200.10">
    <property type="entry name" value="ACP-like"/>
    <property type="match status" value="1"/>
</dbReference>
<evidence type="ECO:0000259" key="11">
    <source>
        <dbReference type="PROSITE" id="PS52019"/>
    </source>
</evidence>
<dbReference type="SUPFAM" id="SSF51735">
    <property type="entry name" value="NAD(P)-binding Rossmann-fold domains"/>
    <property type="match status" value="2"/>
</dbReference>
<evidence type="ECO:0000256" key="3">
    <source>
        <dbReference type="ARBA" id="ARBA00004789"/>
    </source>
</evidence>
<dbReference type="InterPro" id="IPR013968">
    <property type="entry name" value="PKS_KR"/>
</dbReference>
<dbReference type="SUPFAM" id="SSF47336">
    <property type="entry name" value="ACP-like"/>
    <property type="match status" value="1"/>
</dbReference>
<dbReference type="PANTHER" id="PTHR43775">
    <property type="entry name" value="FATTY ACID SYNTHASE"/>
    <property type="match status" value="1"/>
</dbReference>
<keyword evidence="6" id="KW-0808">Transferase</keyword>
<dbReference type="PROSITE" id="PS52019">
    <property type="entry name" value="PKS_MFAS_DH"/>
    <property type="match status" value="1"/>
</dbReference>
<dbReference type="PROSITE" id="PS00012">
    <property type="entry name" value="PHOSPHOPANTETHEINE"/>
    <property type="match status" value="1"/>
</dbReference>
<sequence length="1596" mass="179487">MNSVQSYIFEQVKQHKLSQKEAKRMLKELKAASSNEDIAIIGISCKLPKANNTDEYWQNLMNGEDCKAEYPKDMINYIKPIVNNKGFTDFLGSGYLTEEQADNWKPGGYLEDVDKFDPEFFNISPKEAKAIDPSHRVLLETVWTAIEDAGYAGDKIYGSNTSLFVGKDHVNNTLYRYITESESTSMTGNWPGLMAGRINYLLNLKGSSMVLDSACSSGLLGVHLACNALKNKECDMSIVSGISLGFFPRFKTSKKSMMESVSDKVHSFDKDADGTFFSDGVAAVILKPLSKAKQDGDHIYAVIKGSAVNNDGASNGLTAPNAIAQEEVLVQAWENAQIDPETIQYIEAHGTGTKLGDPIEIKGISNAFSKYTDKLQFCGIGSVKSNIGHTVAVSGLASLIKIVLSMKHQVIPPSINFKEPNSLINFVKSPVFVTDKAHEWPKNNSPRRAGISSFGFVGTNSHVVIEDAGDEVEEVIPANETFEIFTLSAKTENSLMKLIKEYNEFFKKGTQKNVKHICYTANTGRGHYGYRLALIVKSYEELKRKIGRLAGQNLNEISEKGVYFSFHKVGSDRKQIMDEGEISLSEHRKMNAQSDNLIHDILTEGDEYLLLNLTEICNLYIRGAKVEWTKMYKDEHRKIVSLPTYQFERTLCWGEVKDRRGEAPHQKNISHPLIDQCLADSMNETIYSTTFNVNKDWVLSDHKIIGACVIPGTTYIEMGRRASAAYYKSNQLELRDIIFFTPLTVNEDENKVVHTIIKKKKECIQFIIASQEGETWITHAEGKAFPLTDSVSMFDLHSVRNDSNREKIKVNYENKNGLISKVFTFGPRWLNFKEVILGPDEQLAELKLADEFTADLKDVFLHPALLDNAVNVFIGEDDDDSTFLPFSYKSVKIYSRMPQHFYAFVKKNASSKETKLCDIQLIDTEGHVFAEITDYVLKKVNRINALFEESSESLYQLKWVAQEAFEEEKTEVTGPVLLFKDNMEIYKSILEQLKIRDDDVIEVEFGDEFQKINGRKFLISGSEEDYVQLLHSINDQNISSIIHMSSISRQGTESLTDLEDMQNKGVYSLFRLVRGLSKNKMKSNINLHLISDLVTEVSGEENTINPLGAALFGLGRVISQEFQNVSCKAIDIDEHTSPEIISEELRTKGKHYQVAFRDGKRYISRLDTVERIKNKKHGGLEIKENGVYMITGGTGGIGLEIAKHLAGKHNVNAVLLNRSKLPDQSRWDDIIADGTDLKLCRKLKSIRAIESMGSKVDCYSCEVSDLNSMGPVIEEIKQKYGTINGVFHCAGVAGDGFLFRKEADIFKEVLAPKINGTWVINHLTRDVDLDFTILFSSINSIFGGAGQGDYTAANAYLDSFAYMQNKQGKNTLSINWPAWDEVGIAVDYGITDESSIFRLLTVERAISVLEEIASNKLTNIIPGTLNMKLLAFAKDELSFELSEQIKNKLIDKNRTKNEAEKRRRTDTEDIVLKGKGELYSDTEKSIAQMYSMVLDMQELDLYESFSAMGGDSIMATQLLKLINQQYPDIVDISDIFTYSSVVELSEYIDKQLNKDPQQETEEDTAEYRLEQELNNLFDDLENGKINIQEGLKILEN</sequence>
<dbReference type="Pfam" id="PF21089">
    <property type="entry name" value="PKS_DH_N"/>
    <property type="match status" value="1"/>
</dbReference>
<dbReference type="SUPFAM" id="SSF53901">
    <property type="entry name" value="Thiolase-like"/>
    <property type="match status" value="1"/>
</dbReference>
<evidence type="ECO:0000256" key="2">
    <source>
        <dbReference type="ARBA" id="ARBA00003299"/>
    </source>
</evidence>
<dbReference type="InterPro" id="IPR057326">
    <property type="entry name" value="KR_dom"/>
</dbReference>
<feature type="region of interest" description="N-terminal hotdog fold" evidence="8">
    <location>
        <begin position="671"/>
        <end position="791"/>
    </location>
</feature>
<evidence type="ECO:0000259" key="10">
    <source>
        <dbReference type="PROSITE" id="PS52004"/>
    </source>
</evidence>
<dbReference type="CDD" id="cd08953">
    <property type="entry name" value="KR_2_SDR_x"/>
    <property type="match status" value="1"/>
</dbReference>
<dbReference type="InterPro" id="IPR050091">
    <property type="entry name" value="PKS_NRPS_Biosynth_Enz"/>
</dbReference>
<dbReference type="InterPro" id="IPR014030">
    <property type="entry name" value="Ketoacyl_synth_N"/>
</dbReference>
<feature type="domain" description="Ketosynthase family 3 (KS3)" evidence="10">
    <location>
        <begin position="35"/>
        <end position="467"/>
    </location>
</feature>
<dbReference type="Pfam" id="PF21394">
    <property type="entry name" value="Beta-ketacyl_N"/>
    <property type="match status" value="1"/>
</dbReference>
<comment type="cofactor">
    <cofactor evidence="1">
        <name>pantetheine 4'-phosphate</name>
        <dbReference type="ChEBI" id="CHEBI:47942"/>
    </cofactor>
</comment>
<reference evidence="12 13" key="1">
    <citation type="submission" date="2018-06" db="EMBL/GenBank/DDBJ databases">
        <title>Complete Genome Sequence of Bacillus velezensis DSYZ, a Plant Growth-Promoting Rhizobacterium with Antifungal Activity.</title>
        <authorList>
            <person name="Du B."/>
            <person name="Ding Y."/>
            <person name="Liu K."/>
            <person name="Yao L."/>
            <person name="Wang C."/>
            <person name="Li H."/>
            <person name="Liu H."/>
        </authorList>
    </citation>
    <scope>NUCLEOTIDE SEQUENCE [LARGE SCALE GENOMIC DNA]</scope>
    <source>
        <strain evidence="12 13">DSYZ</strain>
    </source>
</reference>
<feature type="active site" description="Proton acceptor; for dehydratase activity" evidence="8">
    <location>
        <position position="702"/>
    </location>
</feature>
<dbReference type="SMART" id="SM00825">
    <property type="entry name" value="PKS_KS"/>
    <property type="match status" value="1"/>
</dbReference>
<dbReference type="SMART" id="SM01294">
    <property type="entry name" value="PKS_PP_betabranch"/>
    <property type="match status" value="1"/>
</dbReference>
<comment type="pathway">
    <text evidence="3">Antibiotic biosynthesis; bacillaene biosynthesis.</text>
</comment>
<feature type="active site" description="Proton donor; for dehydratase activity" evidence="8">
    <location>
        <position position="867"/>
    </location>
</feature>
<dbReference type="EMBL" id="CP030150">
    <property type="protein sequence ID" value="AWX70741.1"/>
    <property type="molecule type" value="Genomic_DNA"/>
</dbReference>
<evidence type="ECO:0000259" key="9">
    <source>
        <dbReference type="PROSITE" id="PS50075"/>
    </source>
</evidence>
<dbReference type="InterPro" id="IPR018201">
    <property type="entry name" value="Ketoacyl_synth_AS"/>
</dbReference>
<dbReference type="SMART" id="SM00822">
    <property type="entry name" value="PKS_KR"/>
    <property type="match status" value="1"/>
</dbReference>
<dbReference type="InterPro" id="IPR042104">
    <property type="entry name" value="PKS_dehydratase_sf"/>
</dbReference>
<dbReference type="InterPro" id="IPR020806">
    <property type="entry name" value="PKS_PP-bd"/>
</dbReference>
<keyword evidence="7" id="KW-0521">NADP</keyword>
<comment type="function">
    <text evidence="2">Involved in some intermediate steps for the synthesis of the antibiotic polyketide bacillaene which is involved in secondary metabolism.</text>
</comment>
<feature type="region of interest" description="C-terminal hotdog fold" evidence="8">
    <location>
        <begin position="803"/>
        <end position="946"/>
    </location>
</feature>
<dbReference type="InterPro" id="IPR020841">
    <property type="entry name" value="PKS_Beta-ketoAc_synthase_dom"/>
</dbReference>
<dbReference type="RefSeq" id="WP_033575113.1">
    <property type="nucleotide sequence ID" value="NZ_CP015443.1"/>
</dbReference>
<dbReference type="InterPro" id="IPR009081">
    <property type="entry name" value="PP-bd_ACP"/>
</dbReference>
<accession>A0ABC8D030</accession>
<dbReference type="Pfam" id="PF00109">
    <property type="entry name" value="ketoacyl-synt"/>
    <property type="match status" value="1"/>
</dbReference>
<gene>
    <name evidence="12" type="ORF">BVDSYZ_01260</name>
</gene>
<dbReference type="Pfam" id="PF02801">
    <property type="entry name" value="Ketoacyl-synt_C"/>
    <property type="match status" value="1"/>
</dbReference>
<dbReference type="PROSITE" id="PS50075">
    <property type="entry name" value="CARRIER"/>
    <property type="match status" value="1"/>
</dbReference>
<dbReference type="InterPro" id="IPR006162">
    <property type="entry name" value="Ppantetheine_attach_site"/>
</dbReference>
<dbReference type="InterPro" id="IPR049551">
    <property type="entry name" value="PKS_DH_C"/>
</dbReference>
<evidence type="ECO:0000256" key="8">
    <source>
        <dbReference type="PROSITE-ProRule" id="PRU01363"/>
    </source>
</evidence>
<evidence type="ECO:0000256" key="5">
    <source>
        <dbReference type="ARBA" id="ARBA00022553"/>
    </source>
</evidence>
<feature type="domain" description="PKS/mFAS DH" evidence="11">
    <location>
        <begin position="671"/>
        <end position="946"/>
    </location>
</feature>
<feature type="domain" description="Carrier" evidence="9">
    <location>
        <begin position="1477"/>
        <end position="1552"/>
    </location>
</feature>
<dbReference type="Pfam" id="PF08659">
    <property type="entry name" value="KR"/>
    <property type="match status" value="1"/>
</dbReference>